<dbReference type="PROSITE" id="PS51725">
    <property type="entry name" value="ABM"/>
    <property type="match status" value="1"/>
</dbReference>
<sequence length="96" mass="11170">MIVLIAKSVVPQKNKEAFLQVAEKLVSETRKEAGCIFYDFVKDSNEENVYYFVEKYTDQEAVEAHKNSEHFVTYAPKMRALREDAQLIQCDVLTFE</sequence>
<keyword evidence="2" id="KW-0503">Monooxygenase</keyword>
<dbReference type="AlphaFoldDB" id="A0A136WDX8"/>
<reference evidence="2 3" key="1">
    <citation type="submission" date="2016-01" db="EMBL/GenBank/DDBJ databases">
        <title>Genome sequence of Clostridium neopropionicum X4, DSM-3847.</title>
        <authorList>
            <person name="Poehlein A."/>
            <person name="Beck M.H."/>
            <person name="Bengelsdorf F.R."/>
            <person name="Daniel R."/>
            <person name="Duerre P."/>
        </authorList>
    </citation>
    <scope>NUCLEOTIDE SEQUENCE [LARGE SCALE GENOMIC DNA]</scope>
    <source>
        <strain evidence="2 3">DSM-3847</strain>
    </source>
</reference>
<dbReference type="InterPro" id="IPR050744">
    <property type="entry name" value="AI-2_Isomerase_LsrG"/>
</dbReference>
<dbReference type="Gene3D" id="3.30.70.100">
    <property type="match status" value="1"/>
</dbReference>
<dbReference type="Pfam" id="PF03992">
    <property type="entry name" value="ABM"/>
    <property type="match status" value="1"/>
</dbReference>
<dbReference type="SUPFAM" id="SSF54909">
    <property type="entry name" value="Dimeric alpha+beta barrel"/>
    <property type="match status" value="1"/>
</dbReference>
<keyword evidence="3" id="KW-1185">Reference proteome</keyword>
<dbReference type="PANTHER" id="PTHR33336">
    <property type="entry name" value="QUINOL MONOOXYGENASE YGIN-RELATED"/>
    <property type="match status" value="1"/>
</dbReference>
<dbReference type="InterPro" id="IPR007138">
    <property type="entry name" value="ABM_dom"/>
</dbReference>
<dbReference type="InterPro" id="IPR011008">
    <property type="entry name" value="Dimeric_a/b-barrel"/>
</dbReference>
<feature type="domain" description="ABM" evidence="1">
    <location>
        <begin position="2"/>
        <end position="92"/>
    </location>
</feature>
<dbReference type="GO" id="GO:0004497">
    <property type="term" value="F:monooxygenase activity"/>
    <property type="evidence" value="ECO:0007669"/>
    <property type="project" value="UniProtKB-KW"/>
</dbReference>
<evidence type="ECO:0000259" key="1">
    <source>
        <dbReference type="PROSITE" id="PS51725"/>
    </source>
</evidence>
<gene>
    <name evidence="2" type="primary">ycnE</name>
    <name evidence="2" type="ORF">CLNEO_17480</name>
</gene>
<dbReference type="STRING" id="36847.CLNEO_17480"/>
<protein>
    <submittedName>
        <fullName evidence="2">Putative monooxygenase YcnE</fullName>
        <ecNumber evidence="2">1.-.-.-</ecNumber>
    </submittedName>
</protein>
<dbReference type="PANTHER" id="PTHR33336:SF3">
    <property type="entry name" value="ABM DOMAIN-CONTAINING PROTEIN"/>
    <property type="match status" value="1"/>
</dbReference>
<organism evidence="2 3">
    <name type="scientific">Anaerotignum neopropionicum</name>
    <dbReference type="NCBI Taxonomy" id="36847"/>
    <lineage>
        <taxon>Bacteria</taxon>
        <taxon>Bacillati</taxon>
        <taxon>Bacillota</taxon>
        <taxon>Clostridia</taxon>
        <taxon>Lachnospirales</taxon>
        <taxon>Anaerotignaceae</taxon>
        <taxon>Anaerotignum</taxon>
    </lineage>
</organism>
<dbReference type="RefSeq" id="WP_066087580.1">
    <property type="nucleotide sequence ID" value="NZ_LRVM01000005.1"/>
</dbReference>
<keyword evidence="2" id="KW-0560">Oxidoreductase</keyword>
<dbReference type="OrthoDB" id="287932at2"/>
<comment type="caution">
    <text evidence="2">The sequence shown here is derived from an EMBL/GenBank/DDBJ whole genome shotgun (WGS) entry which is preliminary data.</text>
</comment>
<dbReference type="Proteomes" id="UP000070539">
    <property type="component" value="Unassembled WGS sequence"/>
</dbReference>
<evidence type="ECO:0000313" key="2">
    <source>
        <dbReference type="EMBL" id="KXL52727.1"/>
    </source>
</evidence>
<dbReference type="EC" id="1.-.-.-" evidence="2"/>
<evidence type="ECO:0000313" key="3">
    <source>
        <dbReference type="Proteomes" id="UP000070539"/>
    </source>
</evidence>
<proteinExistence type="predicted"/>
<dbReference type="EMBL" id="LRVM01000005">
    <property type="protein sequence ID" value="KXL52727.1"/>
    <property type="molecule type" value="Genomic_DNA"/>
</dbReference>
<accession>A0A136WDX8</accession>
<name>A0A136WDX8_9FIRM</name>